<proteinExistence type="predicted"/>
<gene>
    <name evidence="2" type="ORF">LTR24_009412</name>
</gene>
<dbReference type="Proteomes" id="UP001345013">
    <property type="component" value="Unassembled WGS sequence"/>
</dbReference>
<dbReference type="EMBL" id="JAVRRG010000205">
    <property type="protein sequence ID" value="KAK5077681.1"/>
    <property type="molecule type" value="Genomic_DNA"/>
</dbReference>
<accession>A0ABR0JX31</accession>
<protein>
    <submittedName>
        <fullName evidence="2">Uncharacterized protein</fullName>
    </submittedName>
</protein>
<sequence>MLHYFRELIESYEEAKSGDRSPIKGHELFGTRQWSSTPSLSRDPTLFTTSNISSLWGPSPNALPSMTCYPPSSSYGILAGPDPTVATNNDLPQFMGTEYFRQPMSNLTCLGWAAALPNHRSHYPFVGNSGSQPGTWDSGSVYHDPYMQNFWPTETTDSGRMSNNQDNVHTQYG</sequence>
<reference evidence="2 3" key="1">
    <citation type="submission" date="2023-08" db="EMBL/GenBank/DDBJ databases">
        <title>Black Yeasts Isolated from many extreme environments.</title>
        <authorList>
            <person name="Coleine C."/>
            <person name="Stajich J.E."/>
            <person name="Selbmann L."/>
        </authorList>
    </citation>
    <scope>NUCLEOTIDE SEQUENCE [LARGE SCALE GENOMIC DNA]</scope>
    <source>
        <strain evidence="2 3">CCFEE 5885</strain>
    </source>
</reference>
<comment type="caution">
    <text evidence="2">The sequence shown here is derived from an EMBL/GenBank/DDBJ whole genome shotgun (WGS) entry which is preliminary data.</text>
</comment>
<feature type="region of interest" description="Disordered" evidence="1">
    <location>
        <begin position="153"/>
        <end position="173"/>
    </location>
</feature>
<organism evidence="2 3">
    <name type="scientific">Lithohypha guttulata</name>
    <dbReference type="NCBI Taxonomy" id="1690604"/>
    <lineage>
        <taxon>Eukaryota</taxon>
        <taxon>Fungi</taxon>
        <taxon>Dikarya</taxon>
        <taxon>Ascomycota</taxon>
        <taxon>Pezizomycotina</taxon>
        <taxon>Eurotiomycetes</taxon>
        <taxon>Chaetothyriomycetidae</taxon>
        <taxon>Chaetothyriales</taxon>
        <taxon>Trichomeriaceae</taxon>
        <taxon>Lithohypha</taxon>
    </lineage>
</organism>
<keyword evidence="3" id="KW-1185">Reference proteome</keyword>
<evidence type="ECO:0000313" key="3">
    <source>
        <dbReference type="Proteomes" id="UP001345013"/>
    </source>
</evidence>
<evidence type="ECO:0000256" key="1">
    <source>
        <dbReference type="SAM" id="MobiDB-lite"/>
    </source>
</evidence>
<evidence type="ECO:0000313" key="2">
    <source>
        <dbReference type="EMBL" id="KAK5077681.1"/>
    </source>
</evidence>
<name>A0ABR0JX31_9EURO</name>